<dbReference type="InterPro" id="IPR014853">
    <property type="entry name" value="VWF/SSPO/ZAN-like_Cys-rich_dom"/>
</dbReference>
<dbReference type="PROSITE" id="PS50026">
    <property type="entry name" value="EGF_3"/>
    <property type="match status" value="1"/>
</dbReference>
<feature type="domain" description="EGF-like" evidence="10">
    <location>
        <begin position="59"/>
        <end position="98"/>
    </location>
</feature>
<dbReference type="Proteomes" id="UP000887566">
    <property type="component" value="Unplaced"/>
</dbReference>
<evidence type="ECO:0000256" key="1">
    <source>
        <dbReference type="ARBA" id="ARBA00004613"/>
    </source>
</evidence>
<evidence type="ECO:0000256" key="8">
    <source>
        <dbReference type="PROSITE-ProRule" id="PRU00076"/>
    </source>
</evidence>
<dbReference type="PANTHER" id="PTHR11339:SF373">
    <property type="entry name" value="VWFD DOMAIN-CONTAINING PROTEIN"/>
    <property type="match status" value="1"/>
</dbReference>
<dbReference type="AlphaFoldDB" id="A0A914VF02"/>
<dbReference type="SMART" id="SM00181">
    <property type="entry name" value="EGF"/>
    <property type="match status" value="3"/>
</dbReference>
<dbReference type="CDD" id="cd19941">
    <property type="entry name" value="TIL"/>
    <property type="match status" value="1"/>
</dbReference>
<evidence type="ECO:0000256" key="3">
    <source>
        <dbReference type="ARBA" id="ARBA00022536"/>
    </source>
</evidence>
<name>A0A914VF02_9BILA</name>
<keyword evidence="5" id="KW-0722">Serine protease inhibitor</keyword>
<dbReference type="SMART" id="SM00216">
    <property type="entry name" value="VWD"/>
    <property type="match status" value="1"/>
</dbReference>
<evidence type="ECO:0000256" key="2">
    <source>
        <dbReference type="ARBA" id="ARBA00022525"/>
    </source>
</evidence>
<accession>A0A914VF02</accession>
<dbReference type="FunFam" id="2.10.25.10:FF:000118">
    <property type="entry name" value="protein delta homolog 2"/>
    <property type="match status" value="1"/>
</dbReference>
<dbReference type="Pfam" id="PF12714">
    <property type="entry name" value="TILa"/>
    <property type="match status" value="1"/>
</dbReference>
<dbReference type="PROSITE" id="PS01186">
    <property type="entry name" value="EGF_2"/>
    <property type="match status" value="1"/>
</dbReference>
<dbReference type="Pfam" id="PF00094">
    <property type="entry name" value="VWD"/>
    <property type="match status" value="1"/>
</dbReference>
<dbReference type="InterPro" id="IPR050780">
    <property type="entry name" value="Mucin_vWF_Thrombospondin_sf"/>
</dbReference>
<evidence type="ECO:0000256" key="9">
    <source>
        <dbReference type="SAM" id="SignalP"/>
    </source>
</evidence>
<dbReference type="InterPro" id="IPR001846">
    <property type="entry name" value="VWF_type-D"/>
</dbReference>
<dbReference type="SMART" id="SM00832">
    <property type="entry name" value="C8"/>
    <property type="match status" value="1"/>
</dbReference>
<dbReference type="WBParaSite" id="PSAMB.scaffold1917size26704.g15611.t1">
    <property type="protein sequence ID" value="PSAMB.scaffold1917size26704.g15611.t1"/>
    <property type="gene ID" value="PSAMB.scaffold1917size26704.g15611"/>
</dbReference>
<evidence type="ECO:0000259" key="11">
    <source>
        <dbReference type="PROSITE" id="PS51233"/>
    </source>
</evidence>
<dbReference type="InterPro" id="IPR025615">
    <property type="entry name" value="TILa_dom"/>
</dbReference>
<keyword evidence="7" id="KW-0325">Glycoprotein</keyword>
<keyword evidence="3 8" id="KW-0245">EGF-like domain</keyword>
<evidence type="ECO:0000256" key="6">
    <source>
        <dbReference type="ARBA" id="ARBA00023157"/>
    </source>
</evidence>
<comment type="caution">
    <text evidence="8">Lacks conserved residue(s) required for the propagation of feature annotation.</text>
</comment>
<evidence type="ECO:0000313" key="13">
    <source>
        <dbReference type="WBParaSite" id="PSAMB.scaffold1917size26704.g15611.t1"/>
    </source>
</evidence>
<protein>
    <submittedName>
        <fullName evidence="13">VWFD domain-containing protein</fullName>
    </submittedName>
</protein>
<evidence type="ECO:0000256" key="5">
    <source>
        <dbReference type="ARBA" id="ARBA00022900"/>
    </source>
</evidence>
<evidence type="ECO:0000256" key="4">
    <source>
        <dbReference type="ARBA" id="ARBA00022737"/>
    </source>
</evidence>
<keyword evidence="6 8" id="KW-1015">Disulfide bond</keyword>
<evidence type="ECO:0000259" key="10">
    <source>
        <dbReference type="PROSITE" id="PS50026"/>
    </source>
</evidence>
<dbReference type="InterPro" id="IPR000742">
    <property type="entry name" value="EGF"/>
</dbReference>
<dbReference type="GO" id="GO:0005615">
    <property type="term" value="C:extracellular space"/>
    <property type="evidence" value="ECO:0007669"/>
    <property type="project" value="TreeGrafter"/>
</dbReference>
<dbReference type="PANTHER" id="PTHR11339">
    <property type="entry name" value="EXTRACELLULAR MATRIX GLYCOPROTEIN RELATED"/>
    <property type="match status" value="1"/>
</dbReference>
<dbReference type="Gene3D" id="2.10.25.10">
    <property type="entry name" value="Laminin"/>
    <property type="match status" value="2"/>
</dbReference>
<dbReference type="SUPFAM" id="SSF57567">
    <property type="entry name" value="Serine protease inhibitors"/>
    <property type="match status" value="1"/>
</dbReference>
<dbReference type="Pfam" id="PF01826">
    <property type="entry name" value="TIL"/>
    <property type="match status" value="1"/>
</dbReference>
<dbReference type="InterPro" id="IPR036084">
    <property type="entry name" value="Ser_inhib-like_sf"/>
</dbReference>
<feature type="domain" description="VWFD" evidence="11">
    <location>
        <begin position="142"/>
        <end position="343"/>
    </location>
</feature>
<dbReference type="PROSITE" id="PS51233">
    <property type="entry name" value="VWFD"/>
    <property type="match status" value="1"/>
</dbReference>
<feature type="chain" id="PRO_5037387435" evidence="9">
    <location>
        <begin position="22"/>
        <end position="579"/>
    </location>
</feature>
<dbReference type="CDD" id="cd00054">
    <property type="entry name" value="EGF_CA"/>
    <property type="match status" value="1"/>
</dbReference>
<comment type="subcellular location">
    <subcellularLocation>
        <location evidence="1">Secreted</location>
    </subcellularLocation>
</comment>
<keyword evidence="5" id="KW-0646">Protease inhibitor</keyword>
<sequence>MPSLIAYLCLFQALFVIAVSAQLPTATCNANANCTIVKCQIVCTCKQGFTQNAQNQCVPADPCTSQPCKNGGTCKRSTSDPAKYSCICPDNTHGDNCETILKCTDTSCAANSDCFVLNHQLNCVCKAGFTAGPNGVCSVKTRQACMSGDPHYRTFDGLTFDYQGTCPYTVTQPSGYDINPYFTVRAQNVPWVYNNRVSIVSWVALDIHGYTFKVVDNLSLTVNGVKQLVPYTHYIPGDSSWKVKASVAAGQMRITTPENIEILFSPSNLCVTVPEDMVKGTGRIGGLFGDVDNDCKNDMRGPMKNIIGVPPSGCVMPVSGTTKMTAERFGDEWIYDLLNGACAKGVVMSNLSLPCTPTEHIAAQQACQAIELAKKGQGIFGTCGRMGVVTLDEIYSNCVYDTCADKNMRCAALKNFVDKCQLAFPGTSIPNWRANTSCPLTCPANQHYTECVSGCPATCANKQLKASCDKPCVEGCTCEDGTVLDGSGQKCIPVQKCGCKDEKGNYFEASSTWMNSQCTKAYQCMGNDNLITKDVTCGSKGYCSTANNQYQCSCSTGSGTCKNASQTINNPNEYILCSC</sequence>
<keyword evidence="2" id="KW-0964">Secreted</keyword>
<keyword evidence="4" id="KW-0677">Repeat</keyword>
<proteinExistence type="predicted"/>
<feature type="disulfide bond" evidence="8">
    <location>
        <begin position="88"/>
        <end position="97"/>
    </location>
</feature>
<evidence type="ECO:0000313" key="12">
    <source>
        <dbReference type="Proteomes" id="UP000887566"/>
    </source>
</evidence>
<dbReference type="FunFam" id="2.10.25.10:FF:000153">
    <property type="entry name" value="MUC5B isoform 1"/>
    <property type="match status" value="1"/>
</dbReference>
<organism evidence="12 13">
    <name type="scientific">Plectus sambesii</name>
    <dbReference type="NCBI Taxonomy" id="2011161"/>
    <lineage>
        <taxon>Eukaryota</taxon>
        <taxon>Metazoa</taxon>
        <taxon>Ecdysozoa</taxon>
        <taxon>Nematoda</taxon>
        <taxon>Chromadorea</taxon>
        <taxon>Plectida</taxon>
        <taxon>Plectina</taxon>
        <taxon>Plectoidea</taxon>
        <taxon>Plectidae</taxon>
        <taxon>Plectus</taxon>
    </lineage>
</organism>
<keyword evidence="9" id="KW-0732">Signal</keyword>
<evidence type="ECO:0000256" key="7">
    <source>
        <dbReference type="ARBA" id="ARBA00023180"/>
    </source>
</evidence>
<keyword evidence="12" id="KW-1185">Reference proteome</keyword>
<dbReference type="PROSITE" id="PS00022">
    <property type="entry name" value="EGF_1"/>
    <property type="match status" value="1"/>
</dbReference>
<dbReference type="InterPro" id="IPR002919">
    <property type="entry name" value="TIL_dom"/>
</dbReference>
<dbReference type="SUPFAM" id="SSF57196">
    <property type="entry name" value="EGF/Laminin"/>
    <property type="match status" value="1"/>
</dbReference>
<dbReference type="GO" id="GO:0031012">
    <property type="term" value="C:extracellular matrix"/>
    <property type="evidence" value="ECO:0007669"/>
    <property type="project" value="TreeGrafter"/>
</dbReference>
<feature type="signal peptide" evidence="9">
    <location>
        <begin position="1"/>
        <end position="21"/>
    </location>
</feature>
<reference evidence="13" key="1">
    <citation type="submission" date="2022-11" db="UniProtKB">
        <authorList>
            <consortium name="WormBaseParasite"/>
        </authorList>
    </citation>
    <scope>IDENTIFICATION</scope>
</reference>
<dbReference type="GO" id="GO:0004867">
    <property type="term" value="F:serine-type endopeptidase inhibitor activity"/>
    <property type="evidence" value="ECO:0007669"/>
    <property type="project" value="UniProtKB-KW"/>
</dbReference>